<keyword evidence="3" id="KW-1003">Cell membrane</keyword>
<dbReference type="GO" id="GO:0005524">
    <property type="term" value="F:ATP binding"/>
    <property type="evidence" value="ECO:0007669"/>
    <property type="project" value="UniProtKB-KW"/>
</dbReference>
<evidence type="ECO:0000259" key="7">
    <source>
        <dbReference type="PROSITE" id="PS50893"/>
    </source>
</evidence>
<dbReference type="PROSITE" id="PS00211">
    <property type="entry name" value="ABC_TRANSPORTER_1"/>
    <property type="match status" value="1"/>
</dbReference>
<evidence type="ECO:0000256" key="3">
    <source>
        <dbReference type="ARBA" id="ARBA00022475"/>
    </source>
</evidence>
<dbReference type="InterPro" id="IPR003439">
    <property type="entry name" value="ABC_transporter-like_ATP-bd"/>
</dbReference>
<dbReference type="Pfam" id="PF00005">
    <property type="entry name" value="ABC_tran"/>
    <property type="match status" value="1"/>
</dbReference>
<dbReference type="GO" id="GO:0016887">
    <property type="term" value="F:ATP hydrolysis activity"/>
    <property type="evidence" value="ECO:0007669"/>
    <property type="project" value="InterPro"/>
</dbReference>
<dbReference type="InterPro" id="IPR013563">
    <property type="entry name" value="Oligopep_ABC_C"/>
</dbReference>
<dbReference type="SMART" id="SM00382">
    <property type="entry name" value="AAA"/>
    <property type="match status" value="1"/>
</dbReference>
<evidence type="ECO:0000256" key="4">
    <source>
        <dbReference type="ARBA" id="ARBA00022741"/>
    </source>
</evidence>
<dbReference type="FunFam" id="3.40.50.300:FF:000016">
    <property type="entry name" value="Oligopeptide ABC transporter ATP-binding component"/>
    <property type="match status" value="1"/>
</dbReference>
<keyword evidence="4" id="KW-0547">Nucleotide-binding</keyword>
<dbReference type="PROSITE" id="PS50893">
    <property type="entry name" value="ABC_TRANSPORTER_2"/>
    <property type="match status" value="1"/>
</dbReference>
<comment type="subcellular location">
    <subcellularLocation>
        <location evidence="1">Cell membrane</location>
        <topology evidence="1">Peripheral membrane protein</topology>
    </subcellularLocation>
</comment>
<dbReference type="Gene3D" id="3.40.50.300">
    <property type="entry name" value="P-loop containing nucleotide triphosphate hydrolases"/>
    <property type="match status" value="1"/>
</dbReference>
<accession>A0A6J7ENQ3</accession>
<dbReference type="CDD" id="cd03257">
    <property type="entry name" value="ABC_NikE_OppD_transporters"/>
    <property type="match status" value="1"/>
</dbReference>
<name>A0A6J7ENQ3_9ZZZZ</name>
<dbReference type="NCBIfam" id="TIGR01727">
    <property type="entry name" value="oligo_HPY"/>
    <property type="match status" value="1"/>
</dbReference>
<dbReference type="Pfam" id="PF08352">
    <property type="entry name" value="oligo_HPY"/>
    <property type="match status" value="1"/>
</dbReference>
<evidence type="ECO:0000313" key="8">
    <source>
        <dbReference type="EMBL" id="CAB4882870.1"/>
    </source>
</evidence>
<dbReference type="InterPro" id="IPR017871">
    <property type="entry name" value="ABC_transporter-like_CS"/>
</dbReference>
<dbReference type="EMBL" id="CAFBLJ010000156">
    <property type="protein sequence ID" value="CAB4882870.1"/>
    <property type="molecule type" value="Genomic_DNA"/>
</dbReference>
<keyword evidence="5" id="KW-0067">ATP-binding</keyword>
<keyword evidence="2" id="KW-0813">Transport</keyword>
<dbReference type="PANTHER" id="PTHR43297">
    <property type="entry name" value="OLIGOPEPTIDE TRANSPORT ATP-BINDING PROTEIN APPD"/>
    <property type="match status" value="1"/>
</dbReference>
<dbReference type="PANTHER" id="PTHR43297:SF2">
    <property type="entry name" value="DIPEPTIDE TRANSPORT ATP-BINDING PROTEIN DPPD"/>
    <property type="match status" value="1"/>
</dbReference>
<dbReference type="GO" id="GO:0005886">
    <property type="term" value="C:plasma membrane"/>
    <property type="evidence" value="ECO:0007669"/>
    <property type="project" value="UniProtKB-SubCell"/>
</dbReference>
<reference evidence="8" key="1">
    <citation type="submission" date="2020-05" db="EMBL/GenBank/DDBJ databases">
        <authorList>
            <person name="Chiriac C."/>
            <person name="Salcher M."/>
            <person name="Ghai R."/>
            <person name="Kavagutti S V."/>
        </authorList>
    </citation>
    <scope>NUCLEOTIDE SEQUENCE</scope>
</reference>
<gene>
    <name evidence="8" type="ORF">UFOPK3304_01818</name>
</gene>
<evidence type="ECO:0000256" key="5">
    <source>
        <dbReference type="ARBA" id="ARBA00022840"/>
    </source>
</evidence>
<sequence length="357" mass="39588">MNQSEMVRSEHEPLVETIDVKTHFKTPRGIARAVDGVSIQIRRGQSLGVVGESGSGKTVLSRSIMGLLPRNGVIREGSVRYQGQEIGNRSDKEMQSIWGREMAMIFQDPMTSLNPVMKVGKQISESLRKNLGMSATEALAVAEKLLHDVRIPEPARRLNQYPHELSGGMRQRVMIAIAMACGPNMLFADEPTTALDVTVQAQILELLSEQKRERNMSLLLVTHNLGVVAGYTDEIAVMYGGKVVEKAPTKTLFANTKMPYTEALLSSIPRLDQPSHSRLSTIPGRPPDIVHPPKGCRFAPRCAYVRDLCLNEEPELQQADSPDHTYRCFFPVGSPEYLERRVELTRKGELVASEGSN</sequence>
<evidence type="ECO:0000256" key="1">
    <source>
        <dbReference type="ARBA" id="ARBA00004202"/>
    </source>
</evidence>
<organism evidence="8">
    <name type="scientific">freshwater metagenome</name>
    <dbReference type="NCBI Taxonomy" id="449393"/>
    <lineage>
        <taxon>unclassified sequences</taxon>
        <taxon>metagenomes</taxon>
        <taxon>ecological metagenomes</taxon>
    </lineage>
</organism>
<dbReference type="GO" id="GO:0015833">
    <property type="term" value="P:peptide transport"/>
    <property type="evidence" value="ECO:0007669"/>
    <property type="project" value="InterPro"/>
</dbReference>
<evidence type="ECO:0000256" key="2">
    <source>
        <dbReference type="ARBA" id="ARBA00022448"/>
    </source>
</evidence>
<keyword evidence="6" id="KW-0472">Membrane</keyword>
<dbReference type="InterPro" id="IPR050388">
    <property type="entry name" value="ABC_Ni/Peptide_Import"/>
</dbReference>
<dbReference type="AlphaFoldDB" id="A0A6J7ENQ3"/>
<feature type="domain" description="ABC transporter" evidence="7">
    <location>
        <begin position="15"/>
        <end position="265"/>
    </location>
</feature>
<protein>
    <submittedName>
        <fullName evidence="8">Unannotated protein</fullName>
    </submittedName>
</protein>
<dbReference type="InterPro" id="IPR003593">
    <property type="entry name" value="AAA+_ATPase"/>
</dbReference>
<proteinExistence type="predicted"/>
<evidence type="ECO:0000256" key="6">
    <source>
        <dbReference type="ARBA" id="ARBA00023136"/>
    </source>
</evidence>
<dbReference type="SUPFAM" id="SSF52540">
    <property type="entry name" value="P-loop containing nucleoside triphosphate hydrolases"/>
    <property type="match status" value="1"/>
</dbReference>
<dbReference type="InterPro" id="IPR027417">
    <property type="entry name" value="P-loop_NTPase"/>
</dbReference>